<name>A0AAV2HQC8_LYMST</name>
<dbReference type="Gene3D" id="4.10.410.10">
    <property type="entry name" value="Pancreatic trypsin inhibitor Kunitz domain"/>
    <property type="match status" value="1"/>
</dbReference>
<dbReference type="EMBL" id="CAXITT010000208">
    <property type="protein sequence ID" value="CAL1535705.1"/>
    <property type="molecule type" value="Genomic_DNA"/>
</dbReference>
<protein>
    <submittedName>
        <fullName evidence="2">Uncharacterized protein</fullName>
    </submittedName>
</protein>
<gene>
    <name evidence="2" type="ORF">GSLYS_00009665001</name>
</gene>
<dbReference type="InterPro" id="IPR036880">
    <property type="entry name" value="Kunitz_BPTI_sf"/>
</dbReference>
<evidence type="ECO:0000256" key="1">
    <source>
        <dbReference type="SAM" id="SignalP"/>
    </source>
</evidence>
<keyword evidence="3" id="KW-1185">Reference proteome</keyword>
<feature type="chain" id="PRO_5043808126" evidence="1">
    <location>
        <begin position="20"/>
        <end position="104"/>
    </location>
</feature>
<keyword evidence="1" id="KW-0732">Signal</keyword>
<evidence type="ECO:0000313" key="3">
    <source>
        <dbReference type="Proteomes" id="UP001497497"/>
    </source>
</evidence>
<organism evidence="2 3">
    <name type="scientific">Lymnaea stagnalis</name>
    <name type="common">Great pond snail</name>
    <name type="synonym">Helix stagnalis</name>
    <dbReference type="NCBI Taxonomy" id="6523"/>
    <lineage>
        <taxon>Eukaryota</taxon>
        <taxon>Metazoa</taxon>
        <taxon>Spiralia</taxon>
        <taxon>Lophotrochozoa</taxon>
        <taxon>Mollusca</taxon>
        <taxon>Gastropoda</taxon>
        <taxon>Heterobranchia</taxon>
        <taxon>Euthyneura</taxon>
        <taxon>Panpulmonata</taxon>
        <taxon>Hygrophila</taxon>
        <taxon>Lymnaeoidea</taxon>
        <taxon>Lymnaeidae</taxon>
        <taxon>Lymnaea</taxon>
    </lineage>
</organism>
<dbReference type="Proteomes" id="UP001497497">
    <property type="component" value="Unassembled WGS sequence"/>
</dbReference>
<evidence type="ECO:0000313" key="2">
    <source>
        <dbReference type="EMBL" id="CAL1535705.1"/>
    </source>
</evidence>
<reference evidence="2 3" key="1">
    <citation type="submission" date="2024-04" db="EMBL/GenBank/DDBJ databases">
        <authorList>
            <consortium name="Genoscope - CEA"/>
            <person name="William W."/>
        </authorList>
    </citation>
    <scope>NUCLEOTIDE SEQUENCE [LARGE SCALE GENOMIC DNA]</scope>
</reference>
<accession>A0AAV2HQC8</accession>
<dbReference type="SUPFAM" id="SSF57362">
    <property type="entry name" value="BPTI-like"/>
    <property type="match status" value="1"/>
</dbReference>
<feature type="signal peptide" evidence="1">
    <location>
        <begin position="1"/>
        <end position="19"/>
    </location>
</feature>
<sequence length="104" mass="10993">MALIAFLACVLLLAVPSFQQPQGGYGGNGPIGGGRGNCGYLAPNCRARPGEYNTVFAYTFDNKTQACVKVSVYNTCANGYGASSNIFQTLQACNVACDYNNRGY</sequence>
<proteinExistence type="predicted"/>
<comment type="caution">
    <text evidence="2">The sequence shown here is derived from an EMBL/GenBank/DDBJ whole genome shotgun (WGS) entry which is preliminary data.</text>
</comment>
<dbReference type="AlphaFoldDB" id="A0AAV2HQC8"/>
<dbReference type="GO" id="GO:0004867">
    <property type="term" value="F:serine-type endopeptidase inhibitor activity"/>
    <property type="evidence" value="ECO:0007669"/>
    <property type="project" value="InterPro"/>
</dbReference>